<gene>
    <name evidence="2" type="ORF">HOLleu_19713</name>
</gene>
<evidence type="ECO:0000313" key="2">
    <source>
        <dbReference type="EMBL" id="KAJ8035898.1"/>
    </source>
</evidence>
<dbReference type="PANTHER" id="PTHR23320">
    <property type="entry name" value="MEMBRANE-SPANNING 4-DOMAINS SUBFAMILY A MS4A -RELATED"/>
    <property type="match status" value="1"/>
</dbReference>
<organism evidence="2 3">
    <name type="scientific">Holothuria leucospilota</name>
    <name type="common">Black long sea cucumber</name>
    <name type="synonym">Mertensiothuria leucospilota</name>
    <dbReference type="NCBI Taxonomy" id="206669"/>
    <lineage>
        <taxon>Eukaryota</taxon>
        <taxon>Metazoa</taxon>
        <taxon>Echinodermata</taxon>
        <taxon>Eleutherozoa</taxon>
        <taxon>Echinozoa</taxon>
        <taxon>Holothuroidea</taxon>
        <taxon>Aspidochirotacea</taxon>
        <taxon>Aspidochirotida</taxon>
        <taxon>Holothuriidae</taxon>
        <taxon>Holothuria</taxon>
    </lineage>
</organism>
<dbReference type="OrthoDB" id="2019149at2759"/>
<feature type="transmembrane region" description="Helical" evidence="1">
    <location>
        <begin position="48"/>
        <end position="70"/>
    </location>
</feature>
<feature type="transmembrane region" description="Helical" evidence="1">
    <location>
        <begin position="126"/>
        <end position="150"/>
    </location>
</feature>
<accession>A0A9Q1BYS4</accession>
<reference evidence="2" key="1">
    <citation type="submission" date="2021-10" db="EMBL/GenBank/DDBJ databases">
        <title>Tropical sea cucumber genome reveals ecological adaptation and Cuvierian tubules defense mechanism.</title>
        <authorList>
            <person name="Chen T."/>
        </authorList>
    </citation>
    <scope>NUCLEOTIDE SEQUENCE</scope>
    <source>
        <strain evidence="2">Nanhai2018</strain>
        <tissue evidence="2">Muscle</tissue>
    </source>
</reference>
<keyword evidence="1" id="KW-0812">Transmembrane</keyword>
<feature type="transmembrane region" description="Helical" evidence="1">
    <location>
        <begin position="170"/>
        <end position="198"/>
    </location>
</feature>
<dbReference type="Proteomes" id="UP001152320">
    <property type="component" value="Chromosome 9"/>
</dbReference>
<keyword evidence="1" id="KW-0472">Membrane</keyword>
<dbReference type="InterPro" id="IPR030417">
    <property type="entry name" value="MS4A"/>
</dbReference>
<dbReference type="EMBL" id="JAIZAY010000009">
    <property type="protein sequence ID" value="KAJ8035898.1"/>
    <property type="molecule type" value="Genomic_DNA"/>
</dbReference>
<proteinExistence type="predicted"/>
<comment type="caution">
    <text evidence="2">The sequence shown here is derived from an EMBL/GenBank/DDBJ whole genome shotgun (WGS) entry which is preliminary data.</text>
</comment>
<dbReference type="AlphaFoldDB" id="A0A9Q1BYS4"/>
<protein>
    <submittedName>
        <fullName evidence="2">Uncharacterized protein</fullName>
    </submittedName>
</protein>
<evidence type="ECO:0000313" key="3">
    <source>
        <dbReference type="Proteomes" id="UP001152320"/>
    </source>
</evidence>
<dbReference type="PANTHER" id="PTHR23320:SF130">
    <property type="entry name" value="TRANSMEMBRANE PROTEIN 212"/>
    <property type="match status" value="1"/>
</dbReference>
<keyword evidence="1" id="KW-1133">Transmembrane helix</keyword>
<keyword evidence="3" id="KW-1185">Reference proteome</keyword>
<evidence type="ECO:0000256" key="1">
    <source>
        <dbReference type="SAM" id="Phobius"/>
    </source>
</evidence>
<sequence length="257" mass="27988">MDPANDGGQVCGNNLQPVIATGAVPTTANPYPNTEGLKGSKVRKVTGVFQMVCGTIEVAFAIVVLCLPLQKKIQEYYYVHLWSVKYSYTTEDVDETDKIGWGIWNGLFAIVTGCLGLYSKRSKYMVAAYMATSIIATLSSISCLIWAAVSVANAIGESMQYVHDNQEASLAMYIILSIVFAVQMVMSILGASFTCGAFSSRPENNQLLAVYYCVTQPQHQQTDPVFFYNQAPAPPPEYDASLKSVIQSTSPNGDEIK</sequence>
<name>A0A9Q1BYS4_HOLLE</name>